<gene>
    <name evidence="1" type="ORF">DERP_005291</name>
</gene>
<evidence type="ECO:0000313" key="2">
    <source>
        <dbReference type="Proteomes" id="UP000887458"/>
    </source>
</evidence>
<dbReference type="EMBL" id="NJHN03000031">
    <property type="protein sequence ID" value="KAH9423710.1"/>
    <property type="molecule type" value="Genomic_DNA"/>
</dbReference>
<organism evidence="1 2">
    <name type="scientific">Dermatophagoides pteronyssinus</name>
    <name type="common">European house dust mite</name>
    <dbReference type="NCBI Taxonomy" id="6956"/>
    <lineage>
        <taxon>Eukaryota</taxon>
        <taxon>Metazoa</taxon>
        <taxon>Ecdysozoa</taxon>
        <taxon>Arthropoda</taxon>
        <taxon>Chelicerata</taxon>
        <taxon>Arachnida</taxon>
        <taxon>Acari</taxon>
        <taxon>Acariformes</taxon>
        <taxon>Sarcoptiformes</taxon>
        <taxon>Astigmata</taxon>
        <taxon>Psoroptidia</taxon>
        <taxon>Analgoidea</taxon>
        <taxon>Pyroglyphidae</taxon>
        <taxon>Dermatophagoidinae</taxon>
        <taxon>Dermatophagoides</taxon>
    </lineage>
</organism>
<proteinExistence type="predicted"/>
<comment type="caution">
    <text evidence="1">The sequence shown here is derived from an EMBL/GenBank/DDBJ whole genome shotgun (WGS) entry which is preliminary data.</text>
</comment>
<accession>A0ABQ8JM71</accession>
<reference evidence="1 2" key="1">
    <citation type="journal article" date="2018" name="J. Allergy Clin. Immunol.">
        <title>High-quality assembly of Dermatophagoides pteronyssinus genome and transcriptome reveals a wide range of novel allergens.</title>
        <authorList>
            <person name="Liu X.Y."/>
            <person name="Yang K.Y."/>
            <person name="Wang M.Q."/>
            <person name="Kwok J.S."/>
            <person name="Zeng X."/>
            <person name="Yang Z."/>
            <person name="Xiao X.J."/>
            <person name="Lau C.P."/>
            <person name="Li Y."/>
            <person name="Huang Z.M."/>
            <person name="Ba J.G."/>
            <person name="Yim A.K."/>
            <person name="Ouyang C.Y."/>
            <person name="Ngai S.M."/>
            <person name="Chan T.F."/>
            <person name="Leung E.L."/>
            <person name="Liu L."/>
            <person name="Liu Z.G."/>
            <person name="Tsui S.K."/>
        </authorList>
    </citation>
    <scope>NUCLEOTIDE SEQUENCE [LARGE SCALE GENOMIC DNA]</scope>
    <source>
        <strain evidence="1">Derp</strain>
    </source>
</reference>
<evidence type="ECO:0000313" key="1">
    <source>
        <dbReference type="EMBL" id="KAH9423710.1"/>
    </source>
</evidence>
<protein>
    <submittedName>
        <fullName evidence="1">Uncharacterized protein</fullName>
    </submittedName>
</protein>
<reference evidence="1 2" key="2">
    <citation type="journal article" date="2022" name="Mol. Biol. Evol.">
        <title>Comparative Genomics Reveals Insights into the Divergent Evolution of Astigmatic Mites and Household Pest Adaptations.</title>
        <authorList>
            <person name="Xiong Q."/>
            <person name="Wan A.T."/>
            <person name="Liu X."/>
            <person name="Fung C.S."/>
            <person name="Xiao X."/>
            <person name="Malainual N."/>
            <person name="Hou J."/>
            <person name="Wang L."/>
            <person name="Wang M."/>
            <person name="Yang K.Y."/>
            <person name="Cui Y."/>
            <person name="Leung E.L."/>
            <person name="Nong W."/>
            <person name="Shin S.K."/>
            <person name="Au S.W."/>
            <person name="Jeong K.Y."/>
            <person name="Chew F.T."/>
            <person name="Hui J.H."/>
            <person name="Leung T.F."/>
            <person name="Tungtrongchitr A."/>
            <person name="Zhong N."/>
            <person name="Liu Z."/>
            <person name="Tsui S.K."/>
        </authorList>
    </citation>
    <scope>NUCLEOTIDE SEQUENCE [LARGE SCALE GENOMIC DNA]</scope>
    <source>
        <strain evidence="1">Derp</strain>
    </source>
</reference>
<name>A0ABQ8JM71_DERPT</name>
<dbReference type="Proteomes" id="UP000887458">
    <property type="component" value="Unassembled WGS sequence"/>
</dbReference>
<keyword evidence="2" id="KW-1185">Reference proteome</keyword>
<sequence>MFPEEKQQGKNKLSFLEIFCFWEQPYSEPLNSILNIPQNIPLLFKSNLCGIQRKKKKEKSIKNDDDLDSGFWILDVN</sequence>